<protein>
    <submittedName>
        <fullName evidence="1">Mu-like prophage FluMu protein gp27</fullName>
    </submittedName>
</protein>
<evidence type="ECO:0000313" key="1">
    <source>
        <dbReference type="EMBL" id="BAE50565.1"/>
    </source>
</evidence>
<dbReference type="RefSeq" id="WP_011384166.1">
    <property type="nucleotide sequence ID" value="NC_007626.1"/>
</dbReference>
<sequence>MTSRGGVAELPPSVKTWLDRALADGNFSGYQRLEEALRQRGYGISKSAIHRYGQKLERRLAAIRASTEAAKLLADASPDDQDVRSEALTALIQSELFETIINLQEASEEDLPSADRVKLLSGAAKNIATLTRSSVGLKRFQAEVKAEMAKAASALVDKAERAATKAGERGLSSERLAQLRRDIAGMA</sequence>
<gene>
    <name evidence="1" type="ordered locus">amb1761</name>
</gene>
<reference evidence="1 2" key="1">
    <citation type="journal article" date="2005" name="DNA Res.">
        <title>Complete genome sequence of the facultative anaerobic magnetotactic bacterium Magnetospirillum sp. strain AMB-1.</title>
        <authorList>
            <person name="Matsunaga T."/>
            <person name="Okamura Y."/>
            <person name="Fukuda Y."/>
            <person name="Wahyudi A.T."/>
            <person name="Murase Y."/>
            <person name="Takeyama H."/>
        </authorList>
    </citation>
    <scope>NUCLEOTIDE SEQUENCE [LARGE SCALE GENOMIC DNA]</scope>
    <source>
        <strain evidence="2">ATCC 700264 / AMB-1</strain>
    </source>
</reference>
<dbReference type="InterPro" id="IPR021874">
    <property type="entry name" value="Phage_Mu_Gp27"/>
</dbReference>
<dbReference type="Pfam" id="PF11985">
    <property type="entry name" value="Phage_Mu_Gp27"/>
    <property type="match status" value="1"/>
</dbReference>
<dbReference type="EMBL" id="AP007255">
    <property type="protein sequence ID" value="BAE50565.1"/>
    <property type="molecule type" value="Genomic_DNA"/>
</dbReference>
<name>Q2W6G0_PARM1</name>
<dbReference type="HOGENOM" id="CLU_125374_0_0_5"/>
<dbReference type="STRING" id="342108.amb1761"/>
<dbReference type="OrthoDB" id="371328at2"/>
<dbReference type="KEGG" id="mag:amb1761"/>
<accession>Q2W6G0</accession>
<organism evidence="1 2">
    <name type="scientific">Paramagnetospirillum magneticum (strain ATCC 700264 / AMB-1)</name>
    <name type="common">Magnetospirillum magneticum</name>
    <dbReference type="NCBI Taxonomy" id="342108"/>
    <lineage>
        <taxon>Bacteria</taxon>
        <taxon>Pseudomonadati</taxon>
        <taxon>Pseudomonadota</taxon>
        <taxon>Alphaproteobacteria</taxon>
        <taxon>Rhodospirillales</taxon>
        <taxon>Magnetospirillaceae</taxon>
        <taxon>Paramagnetospirillum</taxon>
    </lineage>
</organism>
<evidence type="ECO:0000313" key="2">
    <source>
        <dbReference type="Proteomes" id="UP000007058"/>
    </source>
</evidence>
<dbReference type="Proteomes" id="UP000007058">
    <property type="component" value="Chromosome"/>
</dbReference>
<keyword evidence="2" id="KW-1185">Reference proteome</keyword>
<dbReference type="AlphaFoldDB" id="Q2W6G0"/>
<proteinExistence type="predicted"/>